<dbReference type="CDD" id="cd03137">
    <property type="entry name" value="GATase1_AraC_1"/>
    <property type="match status" value="1"/>
</dbReference>
<dbReference type="SUPFAM" id="SSF52317">
    <property type="entry name" value="Class I glutamine amidotransferase-like"/>
    <property type="match status" value="1"/>
</dbReference>
<organism evidence="3 4">
    <name type="scientific">Rhodococcus erythropolis</name>
    <name type="common">Arthrobacter picolinophilus</name>
    <dbReference type="NCBI Taxonomy" id="1833"/>
    <lineage>
        <taxon>Bacteria</taxon>
        <taxon>Bacillati</taxon>
        <taxon>Actinomycetota</taxon>
        <taxon>Actinomycetes</taxon>
        <taxon>Mycobacteriales</taxon>
        <taxon>Nocardiaceae</taxon>
        <taxon>Rhodococcus</taxon>
        <taxon>Rhodococcus erythropolis group</taxon>
    </lineage>
</organism>
<dbReference type="Gene3D" id="3.40.50.880">
    <property type="match status" value="1"/>
</dbReference>
<dbReference type="PANTHER" id="PTHR43130:SF3">
    <property type="entry name" value="HTH-TYPE TRANSCRIPTIONAL REGULATOR RV1931C"/>
    <property type="match status" value="1"/>
</dbReference>
<dbReference type="AlphaFoldDB" id="A0A6G9CR70"/>
<dbReference type="InterPro" id="IPR052158">
    <property type="entry name" value="INH-QAR"/>
</dbReference>
<dbReference type="EMBL" id="CP050124">
    <property type="protein sequence ID" value="QIP39369.1"/>
    <property type="molecule type" value="Genomic_DNA"/>
</dbReference>
<accession>A0A6G9CR70</accession>
<dbReference type="Proteomes" id="UP000502345">
    <property type="component" value="Chromosome"/>
</dbReference>
<dbReference type="SMART" id="SM00342">
    <property type="entry name" value="HTH_ARAC"/>
    <property type="match status" value="1"/>
</dbReference>
<dbReference type="GO" id="GO:0003700">
    <property type="term" value="F:DNA-binding transcription factor activity"/>
    <property type="evidence" value="ECO:0007669"/>
    <property type="project" value="InterPro"/>
</dbReference>
<dbReference type="RefSeq" id="WP_007727480.1">
    <property type="nucleotide sequence ID" value="NZ_CP050124.1"/>
</dbReference>
<dbReference type="InterPro" id="IPR002818">
    <property type="entry name" value="DJ-1/PfpI"/>
</dbReference>
<dbReference type="PANTHER" id="PTHR43130">
    <property type="entry name" value="ARAC-FAMILY TRANSCRIPTIONAL REGULATOR"/>
    <property type="match status" value="1"/>
</dbReference>
<evidence type="ECO:0000256" key="2">
    <source>
        <dbReference type="ARBA" id="ARBA00023163"/>
    </source>
</evidence>
<evidence type="ECO:0000256" key="1">
    <source>
        <dbReference type="ARBA" id="ARBA00023015"/>
    </source>
</evidence>
<evidence type="ECO:0000313" key="3">
    <source>
        <dbReference type="EMBL" id="QIP39369.1"/>
    </source>
</evidence>
<gene>
    <name evidence="3" type="ORF">G9444_2125</name>
</gene>
<dbReference type="Gene3D" id="1.10.10.60">
    <property type="entry name" value="Homeodomain-like"/>
    <property type="match status" value="1"/>
</dbReference>
<keyword evidence="1" id="KW-0805">Transcription regulation</keyword>
<dbReference type="Pfam" id="PF01965">
    <property type="entry name" value="DJ-1_PfpI"/>
    <property type="match status" value="1"/>
</dbReference>
<protein>
    <submittedName>
        <fullName evidence="3">AraC family transcriptional regulator</fullName>
    </submittedName>
</protein>
<dbReference type="InterPro" id="IPR009057">
    <property type="entry name" value="Homeodomain-like_sf"/>
</dbReference>
<sequence>MTAVHRVAVLVFDGVKLLDVAGPSEVFAEANRGGANYELVICSVGGHDVDSSTGMRIPVDCDVADSGSFDTLLVMGGDVFPSMPVSPELREAASDLARRSGRVASICTGTFILAASGLLDGRRATTHWQHTATLARAYPQITVVPDAIFIQDGTVFSSAGVTAGIDLALALLERDHGAEMARRVAQLLVVFLQRPGGQSQFSPSLSGPRPRVPALRAVVEAVAADPAGEYSVDELAALAHLSPRHLTRLFREELGTTPAKYVELIRFDSAKALLDAGHSVTEAAQLAGFGSSESLRRAFSTHLGISPQVYRRRFQAFG</sequence>
<dbReference type="Pfam" id="PF12833">
    <property type="entry name" value="HTH_18"/>
    <property type="match status" value="1"/>
</dbReference>
<keyword evidence="2" id="KW-0804">Transcription</keyword>
<evidence type="ECO:0000313" key="4">
    <source>
        <dbReference type="Proteomes" id="UP000502345"/>
    </source>
</evidence>
<dbReference type="SUPFAM" id="SSF46689">
    <property type="entry name" value="Homeodomain-like"/>
    <property type="match status" value="2"/>
</dbReference>
<dbReference type="InterPro" id="IPR018060">
    <property type="entry name" value="HTH_AraC"/>
</dbReference>
<dbReference type="PROSITE" id="PS01124">
    <property type="entry name" value="HTH_ARAC_FAMILY_2"/>
    <property type="match status" value="1"/>
</dbReference>
<reference evidence="3 4" key="1">
    <citation type="submission" date="2020-03" db="EMBL/GenBank/DDBJ databases">
        <title>Screen low temperature-resistant strains for efficient degradation of petroleum hydrocarbons under the low temperature.</title>
        <authorList>
            <person name="Wang Y."/>
            <person name="Chen J."/>
        </authorList>
    </citation>
    <scope>NUCLEOTIDE SEQUENCE [LARGE SCALE GENOMIC DNA]</scope>
    <source>
        <strain evidence="3 4">KB1</strain>
    </source>
</reference>
<dbReference type="GO" id="GO:0043565">
    <property type="term" value="F:sequence-specific DNA binding"/>
    <property type="evidence" value="ECO:0007669"/>
    <property type="project" value="InterPro"/>
</dbReference>
<name>A0A6G9CR70_RHOER</name>
<proteinExistence type="predicted"/>
<dbReference type="InterPro" id="IPR029062">
    <property type="entry name" value="Class_I_gatase-like"/>
</dbReference>